<sequence length="76" mass="8190">MLSNLSPLGRLSACCRSIPTPMEFQVHFAVILLCPTGLQRSFDRARWAALAYAAFPGNVRVGLNQDQGGVTSGPAW</sequence>
<protein>
    <submittedName>
        <fullName evidence="1">Uncharacterized protein</fullName>
    </submittedName>
</protein>
<keyword evidence="2" id="KW-1185">Reference proteome</keyword>
<dbReference type="EMBL" id="KI925457">
    <property type="protein sequence ID" value="ETW83269.1"/>
    <property type="molecule type" value="Genomic_DNA"/>
</dbReference>
<accession>W4KC06</accession>
<dbReference type="Proteomes" id="UP000030671">
    <property type="component" value="Unassembled WGS sequence"/>
</dbReference>
<dbReference type="AlphaFoldDB" id="W4KC06"/>
<dbReference type="KEGG" id="hir:HETIRDRAFT_439713"/>
<evidence type="ECO:0000313" key="2">
    <source>
        <dbReference type="Proteomes" id="UP000030671"/>
    </source>
</evidence>
<evidence type="ECO:0000313" key="1">
    <source>
        <dbReference type="EMBL" id="ETW83269.1"/>
    </source>
</evidence>
<dbReference type="HOGENOM" id="CLU_2654786_0_0_1"/>
<dbReference type="RefSeq" id="XP_009545540.1">
    <property type="nucleotide sequence ID" value="XM_009547245.1"/>
</dbReference>
<name>W4KC06_HETIT</name>
<reference evidence="1 2" key="1">
    <citation type="journal article" date="2012" name="New Phytol.">
        <title>Insight into trade-off between wood decay and parasitism from the genome of a fungal forest pathogen.</title>
        <authorList>
            <person name="Olson A."/>
            <person name="Aerts A."/>
            <person name="Asiegbu F."/>
            <person name="Belbahri L."/>
            <person name="Bouzid O."/>
            <person name="Broberg A."/>
            <person name="Canback B."/>
            <person name="Coutinho P.M."/>
            <person name="Cullen D."/>
            <person name="Dalman K."/>
            <person name="Deflorio G."/>
            <person name="van Diepen L.T."/>
            <person name="Dunand C."/>
            <person name="Duplessis S."/>
            <person name="Durling M."/>
            <person name="Gonthier P."/>
            <person name="Grimwood J."/>
            <person name="Fossdal C.G."/>
            <person name="Hansson D."/>
            <person name="Henrissat B."/>
            <person name="Hietala A."/>
            <person name="Himmelstrand K."/>
            <person name="Hoffmeister D."/>
            <person name="Hogberg N."/>
            <person name="James T.Y."/>
            <person name="Karlsson M."/>
            <person name="Kohler A."/>
            <person name="Kues U."/>
            <person name="Lee Y.H."/>
            <person name="Lin Y.C."/>
            <person name="Lind M."/>
            <person name="Lindquist E."/>
            <person name="Lombard V."/>
            <person name="Lucas S."/>
            <person name="Lunden K."/>
            <person name="Morin E."/>
            <person name="Murat C."/>
            <person name="Park J."/>
            <person name="Raffaello T."/>
            <person name="Rouze P."/>
            <person name="Salamov A."/>
            <person name="Schmutz J."/>
            <person name="Solheim H."/>
            <person name="Stahlberg J."/>
            <person name="Velez H."/>
            <person name="de Vries R.P."/>
            <person name="Wiebenga A."/>
            <person name="Woodward S."/>
            <person name="Yakovlev I."/>
            <person name="Garbelotto M."/>
            <person name="Martin F."/>
            <person name="Grigoriev I.V."/>
            <person name="Stenlid J."/>
        </authorList>
    </citation>
    <scope>NUCLEOTIDE SEQUENCE [LARGE SCALE GENOMIC DNA]</scope>
    <source>
        <strain evidence="1 2">TC 32-1</strain>
    </source>
</reference>
<organism evidence="1 2">
    <name type="scientific">Heterobasidion irregulare (strain TC 32-1)</name>
    <dbReference type="NCBI Taxonomy" id="747525"/>
    <lineage>
        <taxon>Eukaryota</taxon>
        <taxon>Fungi</taxon>
        <taxon>Dikarya</taxon>
        <taxon>Basidiomycota</taxon>
        <taxon>Agaricomycotina</taxon>
        <taxon>Agaricomycetes</taxon>
        <taxon>Russulales</taxon>
        <taxon>Bondarzewiaceae</taxon>
        <taxon>Heterobasidion</taxon>
        <taxon>Heterobasidion annosum species complex</taxon>
    </lineage>
</organism>
<proteinExistence type="predicted"/>
<gene>
    <name evidence="1" type="ORF">HETIRDRAFT_439713</name>
</gene>
<dbReference type="GeneID" id="20675182"/>
<dbReference type="InParanoid" id="W4KC06"/>